<comment type="caution">
    <text evidence="2">The sequence shown here is derived from an EMBL/GenBank/DDBJ whole genome shotgun (WGS) entry which is preliminary data.</text>
</comment>
<gene>
    <name evidence="2" type="ORF">NDU88_002485</name>
</gene>
<protein>
    <submittedName>
        <fullName evidence="2">Uncharacterized protein</fullName>
    </submittedName>
</protein>
<dbReference type="EMBL" id="JANPWB010000005">
    <property type="protein sequence ID" value="KAJ1185695.1"/>
    <property type="molecule type" value="Genomic_DNA"/>
</dbReference>
<evidence type="ECO:0000313" key="2">
    <source>
        <dbReference type="EMBL" id="KAJ1185695.1"/>
    </source>
</evidence>
<feature type="region of interest" description="Disordered" evidence="1">
    <location>
        <begin position="1"/>
        <end position="39"/>
    </location>
</feature>
<reference evidence="2" key="1">
    <citation type="journal article" date="2022" name="bioRxiv">
        <title>Sequencing and chromosome-scale assembly of the giantPleurodeles waltlgenome.</title>
        <authorList>
            <person name="Brown T."/>
            <person name="Elewa A."/>
            <person name="Iarovenko S."/>
            <person name="Subramanian E."/>
            <person name="Araus A.J."/>
            <person name="Petzold A."/>
            <person name="Susuki M."/>
            <person name="Suzuki K.-i.T."/>
            <person name="Hayashi T."/>
            <person name="Toyoda A."/>
            <person name="Oliveira C."/>
            <person name="Osipova E."/>
            <person name="Leigh N.D."/>
            <person name="Simon A."/>
            <person name="Yun M.H."/>
        </authorList>
    </citation>
    <scope>NUCLEOTIDE SEQUENCE</scope>
    <source>
        <strain evidence="2">20211129_DDA</strain>
        <tissue evidence="2">Liver</tissue>
    </source>
</reference>
<name>A0AAV7U9W5_PLEWA</name>
<evidence type="ECO:0000313" key="3">
    <source>
        <dbReference type="Proteomes" id="UP001066276"/>
    </source>
</evidence>
<evidence type="ECO:0000256" key="1">
    <source>
        <dbReference type="SAM" id="MobiDB-lite"/>
    </source>
</evidence>
<organism evidence="2 3">
    <name type="scientific">Pleurodeles waltl</name>
    <name type="common">Iberian ribbed newt</name>
    <dbReference type="NCBI Taxonomy" id="8319"/>
    <lineage>
        <taxon>Eukaryota</taxon>
        <taxon>Metazoa</taxon>
        <taxon>Chordata</taxon>
        <taxon>Craniata</taxon>
        <taxon>Vertebrata</taxon>
        <taxon>Euteleostomi</taxon>
        <taxon>Amphibia</taxon>
        <taxon>Batrachia</taxon>
        <taxon>Caudata</taxon>
        <taxon>Salamandroidea</taxon>
        <taxon>Salamandridae</taxon>
        <taxon>Pleurodelinae</taxon>
        <taxon>Pleurodeles</taxon>
    </lineage>
</organism>
<sequence>MCRRTDREKRARRSPTKSALSTGDKEEEQNGSNRSWPESEWAPSLLLCQRLSERAALSGAACFLCTAADEHYTVAQTSAMRLVMAGLESAAVCGFTPTSARWRKK</sequence>
<keyword evidence="3" id="KW-1185">Reference proteome</keyword>
<proteinExistence type="predicted"/>
<dbReference type="AlphaFoldDB" id="A0AAV7U9W5"/>
<dbReference type="Proteomes" id="UP001066276">
    <property type="component" value="Chromosome 3_1"/>
</dbReference>
<accession>A0AAV7U9W5</accession>